<dbReference type="RefSeq" id="WP_096805140.1">
    <property type="nucleotide sequence ID" value="NZ_CP022196.1"/>
</dbReference>
<evidence type="ECO:0000313" key="2">
    <source>
        <dbReference type="EMBL" id="ATG46988.1"/>
    </source>
</evidence>
<dbReference type="STRING" id="1758178.GCA_001550095_00575"/>
<sequence>MSAQESKTTRKAAPKKATAKQAAPKTGAQKADAASKPHLFMMLFEATAGAKTGLRMGARHAIMVFMVASEVKHATGKAAKGLQVTGWSGITLKKAGDITGQKQRFTDKALDRAAQTAAQKGASFLVYKKELKAQA</sequence>
<keyword evidence="3" id="KW-1185">Reference proteome</keyword>
<reference evidence="2 3" key="1">
    <citation type="submission" date="2017-06" db="EMBL/GenBank/DDBJ databases">
        <title>Celeribacter sp. TSPH2 complete genome sequence.</title>
        <authorList>
            <person name="Woo J.-H."/>
            <person name="Kim H.-S."/>
        </authorList>
    </citation>
    <scope>NUCLEOTIDE SEQUENCE [LARGE SCALE GENOMIC DNA]</scope>
    <source>
        <strain evidence="2 3">TSPH2</strain>
    </source>
</reference>
<evidence type="ECO:0000256" key="1">
    <source>
        <dbReference type="SAM" id="MobiDB-lite"/>
    </source>
</evidence>
<accession>A0A291GA12</accession>
<protein>
    <submittedName>
        <fullName evidence="2">Uncharacterized protein</fullName>
    </submittedName>
</protein>
<gene>
    <name evidence="2" type="ORF">CEW89_05030</name>
</gene>
<dbReference type="Proteomes" id="UP000217935">
    <property type="component" value="Chromosome"/>
</dbReference>
<dbReference type="EMBL" id="CP022196">
    <property type="protein sequence ID" value="ATG46988.1"/>
    <property type="molecule type" value="Genomic_DNA"/>
</dbReference>
<name>A0A291GA12_9RHOB</name>
<feature type="compositionally biased region" description="Low complexity" evidence="1">
    <location>
        <begin position="19"/>
        <end position="31"/>
    </location>
</feature>
<feature type="compositionally biased region" description="Basic residues" evidence="1">
    <location>
        <begin position="9"/>
        <end position="18"/>
    </location>
</feature>
<dbReference type="AlphaFoldDB" id="A0A291GA12"/>
<dbReference type="KEGG" id="ceh:CEW89_05030"/>
<proteinExistence type="predicted"/>
<dbReference type="OrthoDB" id="7870478at2"/>
<evidence type="ECO:0000313" key="3">
    <source>
        <dbReference type="Proteomes" id="UP000217935"/>
    </source>
</evidence>
<organism evidence="2 3">
    <name type="scientific">Celeribacter ethanolicus</name>
    <dbReference type="NCBI Taxonomy" id="1758178"/>
    <lineage>
        <taxon>Bacteria</taxon>
        <taxon>Pseudomonadati</taxon>
        <taxon>Pseudomonadota</taxon>
        <taxon>Alphaproteobacteria</taxon>
        <taxon>Rhodobacterales</taxon>
        <taxon>Roseobacteraceae</taxon>
        <taxon>Celeribacter</taxon>
    </lineage>
</organism>
<feature type="region of interest" description="Disordered" evidence="1">
    <location>
        <begin position="1"/>
        <end position="31"/>
    </location>
</feature>